<dbReference type="GO" id="GO:0005634">
    <property type="term" value="C:nucleus"/>
    <property type="evidence" value="ECO:0007669"/>
    <property type="project" value="TreeGrafter"/>
</dbReference>
<feature type="compositionally biased region" description="Low complexity" evidence="1">
    <location>
        <begin position="33"/>
        <end position="50"/>
    </location>
</feature>
<name>A0A165K0M2_9BASI</name>
<feature type="compositionally biased region" description="Basic and acidic residues" evidence="1">
    <location>
        <begin position="211"/>
        <end position="265"/>
    </location>
</feature>
<dbReference type="EMBL" id="KV423916">
    <property type="protein sequence ID" value="KZT62507.1"/>
    <property type="molecule type" value="Genomic_DNA"/>
</dbReference>
<dbReference type="STRING" id="1353952.A0A165K0M2"/>
<dbReference type="PANTHER" id="PTHR13464">
    <property type="entry name" value="TRANSCRIPTIONAL REGULATOR PROTEIN HCNGP"/>
    <property type="match status" value="1"/>
</dbReference>
<dbReference type="PANTHER" id="PTHR13464:SF0">
    <property type="entry name" value="SAP30-BINDING PROTEIN"/>
    <property type="match status" value="1"/>
</dbReference>
<gene>
    <name evidence="2" type="ORF">CALCODRAFT_205088</name>
</gene>
<dbReference type="InterPro" id="IPR012479">
    <property type="entry name" value="SAP30BP"/>
</dbReference>
<proteinExistence type="predicted"/>
<feature type="compositionally biased region" description="Basic and acidic residues" evidence="1">
    <location>
        <begin position="181"/>
        <end position="190"/>
    </location>
</feature>
<evidence type="ECO:0000313" key="2">
    <source>
        <dbReference type="EMBL" id="KZT62507.1"/>
    </source>
</evidence>
<feature type="compositionally biased region" description="Basic and acidic residues" evidence="1">
    <location>
        <begin position="17"/>
        <end position="29"/>
    </location>
</feature>
<sequence length="265" mass="30096">MAIPSLVCWAQVNAGTRAERDSRQARDPEPGPSTTTSTSMRSDYAPSSSRLPPPPASSSLFPEGPGTARARVLPDPDDEEAHLRALLRPPPIDAVDNWGIPPRPAGEPDPALVAKLAKFHDLKRKGKHFNDTLMSNKAFRNPHIYEKLVNFVDVDEKGTNFPREIWDPFDYRPEWKAEALAEEQKKRSEAIEAAQGRGKRNEISFTSSSKAAEKPRPRDRDRDRDGKERYEPYPGRSKERDRDEKRSRWDVGAPPKDRRRENGRR</sequence>
<dbReference type="Pfam" id="PF07818">
    <property type="entry name" value="HCNGP"/>
    <property type="match status" value="1"/>
</dbReference>
<dbReference type="OrthoDB" id="1714508at2759"/>
<dbReference type="GO" id="GO:0006355">
    <property type="term" value="P:regulation of DNA-templated transcription"/>
    <property type="evidence" value="ECO:0007669"/>
    <property type="project" value="InterPro"/>
</dbReference>
<accession>A0A165K0M2</accession>
<evidence type="ECO:0000256" key="1">
    <source>
        <dbReference type="SAM" id="MobiDB-lite"/>
    </source>
</evidence>
<feature type="region of interest" description="Disordered" evidence="1">
    <location>
        <begin position="181"/>
        <end position="265"/>
    </location>
</feature>
<feature type="region of interest" description="Disordered" evidence="1">
    <location>
        <begin position="13"/>
        <end position="106"/>
    </location>
</feature>
<evidence type="ECO:0000313" key="3">
    <source>
        <dbReference type="Proteomes" id="UP000076842"/>
    </source>
</evidence>
<dbReference type="AlphaFoldDB" id="A0A165K0M2"/>
<dbReference type="InParanoid" id="A0A165K0M2"/>
<keyword evidence="3" id="KW-1185">Reference proteome</keyword>
<reference evidence="2 3" key="1">
    <citation type="journal article" date="2016" name="Mol. Biol. Evol.">
        <title>Comparative Genomics of Early-Diverging Mushroom-Forming Fungi Provides Insights into the Origins of Lignocellulose Decay Capabilities.</title>
        <authorList>
            <person name="Nagy L.G."/>
            <person name="Riley R."/>
            <person name="Tritt A."/>
            <person name="Adam C."/>
            <person name="Daum C."/>
            <person name="Floudas D."/>
            <person name="Sun H."/>
            <person name="Yadav J.S."/>
            <person name="Pangilinan J."/>
            <person name="Larsson K.H."/>
            <person name="Matsuura K."/>
            <person name="Barry K."/>
            <person name="Labutti K."/>
            <person name="Kuo R."/>
            <person name="Ohm R.A."/>
            <person name="Bhattacharya S.S."/>
            <person name="Shirouzu T."/>
            <person name="Yoshinaga Y."/>
            <person name="Martin F.M."/>
            <person name="Grigoriev I.V."/>
            <person name="Hibbett D.S."/>
        </authorList>
    </citation>
    <scope>NUCLEOTIDE SEQUENCE [LARGE SCALE GENOMIC DNA]</scope>
    <source>
        <strain evidence="2 3">HHB12733</strain>
    </source>
</reference>
<organism evidence="2 3">
    <name type="scientific">Calocera cornea HHB12733</name>
    <dbReference type="NCBI Taxonomy" id="1353952"/>
    <lineage>
        <taxon>Eukaryota</taxon>
        <taxon>Fungi</taxon>
        <taxon>Dikarya</taxon>
        <taxon>Basidiomycota</taxon>
        <taxon>Agaricomycotina</taxon>
        <taxon>Dacrymycetes</taxon>
        <taxon>Dacrymycetales</taxon>
        <taxon>Dacrymycetaceae</taxon>
        <taxon>Calocera</taxon>
    </lineage>
</organism>
<dbReference type="Proteomes" id="UP000076842">
    <property type="component" value="Unassembled WGS sequence"/>
</dbReference>
<protein>
    <submittedName>
        <fullName evidence="2">HCNGP-domain-containing protein</fullName>
    </submittedName>
</protein>